<dbReference type="GO" id="GO:0006633">
    <property type="term" value="P:fatty acid biosynthetic process"/>
    <property type="evidence" value="ECO:0007669"/>
    <property type="project" value="UniProtKB-KW"/>
</dbReference>
<evidence type="ECO:0000256" key="2">
    <source>
        <dbReference type="ARBA" id="ARBA00008642"/>
    </source>
</evidence>
<dbReference type="InterPro" id="IPR013747">
    <property type="entry name" value="ACP_syn_III_C"/>
</dbReference>
<keyword evidence="7" id="KW-0443">Lipid metabolism</keyword>
<comment type="similarity">
    <text evidence="2">Belongs to the thiolase-like superfamily. FabH family.</text>
</comment>
<dbReference type="NCBIfam" id="TIGR00747">
    <property type="entry name" value="fabH"/>
    <property type="match status" value="1"/>
</dbReference>
<dbReference type="InterPro" id="IPR004655">
    <property type="entry name" value="FabH"/>
</dbReference>
<evidence type="ECO:0000313" key="12">
    <source>
        <dbReference type="EMBL" id="CAB4617848.1"/>
    </source>
</evidence>
<dbReference type="PANTHER" id="PTHR34069:SF2">
    <property type="entry name" value="BETA-KETOACYL-[ACYL-CARRIER-PROTEIN] SYNTHASE III"/>
    <property type="match status" value="1"/>
</dbReference>
<evidence type="ECO:0000256" key="1">
    <source>
        <dbReference type="ARBA" id="ARBA00005189"/>
    </source>
</evidence>
<feature type="domain" description="Beta-ketoacyl-[acyl-carrier-protein] synthase III N-terminal" evidence="11">
    <location>
        <begin position="118"/>
        <end position="194"/>
    </location>
</feature>
<evidence type="ECO:0000256" key="9">
    <source>
        <dbReference type="ARBA" id="ARBA00023315"/>
    </source>
</evidence>
<dbReference type="PANTHER" id="PTHR34069">
    <property type="entry name" value="3-OXOACYL-[ACYL-CARRIER-PROTEIN] SYNTHASE 3"/>
    <property type="match status" value="1"/>
</dbReference>
<accession>A0A6J6IAR5</accession>
<proteinExistence type="inferred from homology"/>
<dbReference type="NCBIfam" id="NF006829">
    <property type="entry name" value="PRK09352.1"/>
    <property type="match status" value="1"/>
</dbReference>
<keyword evidence="6" id="KW-0276">Fatty acid metabolism</keyword>
<sequence length="334" mass="34809">MTATIKAPTPNAYTRIISVGAYRPSRIVDNAEICTRIDSTDEWILERSGIRERRYAAPDETVVDMATNAAKIAIERAGIDPSELGVLLVASCTYPYLTPSAAVQVAVNIGATGIPATDISSACAGFCYGVGMASDIIRSGNATYALVIGAEKLTDWFDPADRSLAFLFGDGAGAVVIGPSGTPGIGPTAWGTDGTQIDALGIAPSFIDQRNDPINNVPMLYMQGQTVFRWAVTEMARVAQEALEAAGITSADLSAFIPHQANNRITDALVRALKMPESVVVARDVVMTGNTSAASIPLALSRMVEEGDAPSGGLALIIGFGAGLAYAAQVITLP</sequence>
<organism evidence="12">
    <name type="scientific">freshwater metagenome</name>
    <dbReference type="NCBI Taxonomy" id="449393"/>
    <lineage>
        <taxon>unclassified sequences</taxon>
        <taxon>metagenomes</taxon>
        <taxon>ecological metagenomes</taxon>
    </lineage>
</organism>
<protein>
    <submittedName>
        <fullName evidence="12">Unannotated protein</fullName>
    </submittedName>
</protein>
<dbReference type="GO" id="GO:0044550">
    <property type="term" value="P:secondary metabolite biosynthetic process"/>
    <property type="evidence" value="ECO:0007669"/>
    <property type="project" value="TreeGrafter"/>
</dbReference>
<dbReference type="AlphaFoldDB" id="A0A6J6IAR5"/>
<evidence type="ECO:0000259" key="11">
    <source>
        <dbReference type="Pfam" id="PF08545"/>
    </source>
</evidence>
<evidence type="ECO:0000256" key="6">
    <source>
        <dbReference type="ARBA" id="ARBA00022832"/>
    </source>
</evidence>
<keyword evidence="8" id="KW-0275">Fatty acid biosynthesis</keyword>
<dbReference type="EMBL" id="CAEZVB010000015">
    <property type="protein sequence ID" value="CAB4617848.1"/>
    <property type="molecule type" value="Genomic_DNA"/>
</dbReference>
<dbReference type="InterPro" id="IPR013751">
    <property type="entry name" value="ACP_syn_III_N"/>
</dbReference>
<evidence type="ECO:0000256" key="5">
    <source>
        <dbReference type="ARBA" id="ARBA00022679"/>
    </source>
</evidence>
<dbReference type="InterPro" id="IPR016039">
    <property type="entry name" value="Thiolase-like"/>
</dbReference>
<dbReference type="Gene3D" id="3.40.47.10">
    <property type="match status" value="2"/>
</dbReference>
<reference evidence="12" key="1">
    <citation type="submission" date="2020-05" db="EMBL/GenBank/DDBJ databases">
        <authorList>
            <person name="Chiriac C."/>
            <person name="Salcher M."/>
            <person name="Ghai R."/>
            <person name="Kavagutti S V."/>
        </authorList>
    </citation>
    <scope>NUCLEOTIDE SEQUENCE</scope>
</reference>
<dbReference type="GO" id="GO:0004315">
    <property type="term" value="F:3-oxoacyl-[acyl-carrier-protein] synthase activity"/>
    <property type="evidence" value="ECO:0007669"/>
    <property type="project" value="InterPro"/>
</dbReference>
<keyword evidence="5" id="KW-0808">Transferase</keyword>
<keyword evidence="4" id="KW-0444">Lipid biosynthesis</keyword>
<keyword evidence="9" id="KW-0012">Acyltransferase</keyword>
<gene>
    <name evidence="12" type="ORF">UFOPK1908_00524</name>
</gene>
<dbReference type="SUPFAM" id="SSF53901">
    <property type="entry name" value="Thiolase-like"/>
    <property type="match status" value="1"/>
</dbReference>
<dbReference type="Pfam" id="PF08545">
    <property type="entry name" value="ACP_syn_III"/>
    <property type="match status" value="1"/>
</dbReference>
<keyword evidence="3" id="KW-0963">Cytoplasm</keyword>
<feature type="domain" description="Beta-ketoacyl-[acyl-carrier-protein] synthase III C-terminal" evidence="10">
    <location>
        <begin position="243"/>
        <end position="332"/>
    </location>
</feature>
<name>A0A6J6IAR5_9ZZZZ</name>
<evidence type="ECO:0000256" key="8">
    <source>
        <dbReference type="ARBA" id="ARBA00023160"/>
    </source>
</evidence>
<evidence type="ECO:0000256" key="4">
    <source>
        <dbReference type="ARBA" id="ARBA00022516"/>
    </source>
</evidence>
<comment type="pathway">
    <text evidence="1">Lipid metabolism.</text>
</comment>
<evidence type="ECO:0000259" key="10">
    <source>
        <dbReference type="Pfam" id="PF08541"/>
    </source>
</evidence>
<evidence type="ECO:0000256" key="3">
    <source>
        <dbReference type="ARBA" id="ARBA00022490"/>
    </source>
</evidence>
<evidence type="ECO:0000256" key="7">
    <source>
        <dbReference type="ARBA" id="ARBA00023098"/>
    </source>
</evidence>
<dbReference type="CDD" id="cd00830">
    <property type="entry name" value="KAS_III"/>
    <property type="match status" value="1"/>
</dbReference>
<dbReference type="Pfam" id="PF08541">
    <property type="entry name" value="ACP_syn_III_C"/>
    <property type="match status" value="1"/>
</dbReference>
<dbReference type="HAMAP" id="MF_01815">
    <property type="entry name" value="FabH"/>
    <property type="match status" value="1"/>
</dbReference>